<evidence type="ECO:0000256" key="1">
    <source>
        <dbReference type="ARBA" id="ARBA00010688"/>
    </source>
</evidence>
<dbReference type="PANTHER" id="PTHR43085">
    <property type="entry name" value="HEXOKINASE FAMILY MEMBER"/>
    <property type="match status" value="1"/>
</dbReference>
<reference evidence="5" key="1">
    <citation type="submission" date="2021-07" db="EMBL/GenBank/DDBJ databases">
        <title>Neiella marina sp. nov., isolated from the intestinal content of sea cucumber Apostichopus japonicus.</title>
        <authorList>
            <person name="Bai X."/>
        </authorList>
    </citation>
    <scope>NUCLEOTIDE SEQUENCE</scope>
    <source>
        <strain evidence="5">126</strain>
    </source>
</reference>
<dbReference type="InterPro" id="IPR011611">
    <property type="entry name" value="PfkB_dom"/>
</dbReference>
<dbReference type="InterPro" id="IPR029056">
    <property type="entry name" value="Ribokinase-like"/>
</dbReference>
<comment type="similarity">
    <text evidence="1">Belongs to the carbohydrate kinase PfkB family.</text>
</comment>
<comment type="caution">
    <text evidence="5">The sequence shown here is derived from an EMBL/GenBank/DDBJ whole genome shotgun (WGS) entry which is preliminary data.</text>
</comment>
<gene>
    <name evidence="5" type="ORF">K0504_06065</name>
</gene>
<evidence type="ECO:0000313" key="6">
    <source>
        <dbReference type="Proteomes" id="UP001166251"/>
    </source>
</evidence>
<dbReference type="SUPFAM" id="SSF53613">
    <property type="entry name" value="Ribokinase-like"/>
    <property type="match status" value="1"/>
</dbReference>
<proteinExistence type="inferred from homology"/>
<keyword evidence="6" id="KW-1185">Reference proteome</keyword>
<protein>
    <submittedName>
        <fullName evidence="5">Carbohydrate kinase</fullName>
    </submittedName>
</protein>
<evidence type="ECO:0000256" key="3">
    <source>
        <dbReference type="ARBA" id="ARBA00022777"/>
    </source>
</evidence>
<evidence type="ECO:0000313" key="5">
    <source>
        <dbReference type="EMBL" id="MBW8190597.1"/>
    </source>
</evidence>
<dbReference type="PANTHER" id="PTHR43085:SF57">
    <property type="entry name" value="CARBOHYDRATE KINASE PFKB DOMAIN-CONTAINING PROTEIN"/>
    <property type="match status" value="1"/>
</dbReference>
<dbReference type="EMBL" id="JAHZSS010000005">
    <property type="protein sequence ID" value="MBW8190597.1"/>
    <property type="molecule type" value="Genomic_DNA"/>
</dbReference>
<keyword evidence="2" id="KW-0808">Transferase</keyword>
<name>A0ABS7EFY5_9GAMM</name>
<keyword evidence="3 5" id="KW-0418">Kinase</keyword>
<evidence type="ECO:0000259" key="4">
    <source>
        <dbReference type="Pfam" id="PF00294"/>
    </source>
</evidence>
<organism evidence="5 6">
    <name type="scientific">Neiella holothuriorum</name>
    <dbReference type="NCBI Taxonomy" id="2870530"/>
    <lineage>
        <taxon>Bacteria</taxon>
        <taxon>Pseudomonadati</taxon>
        <taxon>Pseudomonadota</taxon>
        <taxon>Gammaproteobacteria</taxon>
        <taxon>Alteromonadales</taxon>
        <taxon>Echinimonadaceae</taxon>
        <taxon>Neiella</taxon>
    </lineage>
</organism>
<dbReference type="Pfam" id="PF00294">
    <property type="entry name" value="PfkB"/>
    <property type="match status" value="1"/>
</dbReference>
<dbReference type="CDD" id="cd01167">
    <property type="entry name" value="bac_FRK"/>
    <property type="match status" value="1"/>
</dbReference>
<feature type="domain" description="Carbohydrate kinase PfkB" evidence="4">
    <location>
        <begin position="29"/>
        <end position="292"/>
    </location>
</feature>
<dbReference type="Proteomes" id="UP001166251">
    <property type="component" value="Unassembled WGS sequence"/>
</dbReference>
<dbReference type="InterPro" id="IPR002173">
    <property type="entry name" value="Carboh/pur_kinase_PfkB_CS"/>
</dbReference>
<dbReference type="Gene3D" id="3.40.1190.20">
    <property type="match status" value="1"/>
</dbReference>
<evidence type="ECO:0000256" key="2">
    <source>
        <dbReference type="ARBA" id="ARBA00022679"/>
    </source>
</evidence>
<dbReference type="GO" id="GO:0016301">
    <property type="term" value="F:kinase activity"/>
    <property type="evidence" value="ECO:0007669"/>
    <property type="project" value="UniProtKB-KW"/>
</dbReference>
<dbReference type="PROSITE" id="PS00584">
    <property type="entry name" value="PFKB_KINASES_2"/>
    <property type="match status" value="1"/>
</dbReference>
<accession>A0ABS7EFY5</accession>
<dbReference type="InterPro" id="IPR050306">
    <property type="entry name" value="PfkB_Carbo_kinase"/>
</dbReference>
<dbReference type="RefSeq" id="WP_220103285.1">
    <property type="nucleotide sequence ID" value="NZ_JAHZSS010000005.1"/>
</dbReference>
<sequence length="311" mass="33737">MTALIPRLSENPKPTISCFGEVLWDVFPDERRVGGAPLNVCLRLNALGLPAKIISSVGRDALGAELLDFIKGRGVATDLVLQHPTKATSEVRVTLDSKGSASYQIVEDTAWDNVAPSDALLAAVSSADAFVFGSLVGRADCSYNTLQQMLKVANFKIFDVNLRAPHYTIEKLISLMEQADFIKLNDEELLEIAAHLGSPFHGLDQHLEFVAERTNTRFLCVTQGAHGAILKLDDQYAYHAGYHVKVADTVGAGDNFLGALIYQLCTHDKPQQMLNFACAVGSMVAQRAGATPELSLADIEHFINPIKTAET</sequence>